<keyword evidence="2" id="KW-0472">Membrane</keyword>
<protein>
    <recommendedName>
        <fullName evidence="3">Bacterial surface antigen (D15) domain-containing protein</fullName>
    </recommendedName>
</protein>
<dbReference type="AlphaFoldDB" id="A0A382TKU2"/>
<dbReference type="InterPro" id="IPR000184">
    <property type="entry name" value="Bac_surfAg_D15"/>
</dbReference>
<evidence type="ECO:0000259" key="3">
    <source>
        <dbReference type="Pfam" id="PF01103"/>
    </source>
</evidence>
<dbReference type="GO" id="GO:0019867">
    <property type="term" value="C:outer membrane"/>
    <property type="evidence" value="ECO:0007669"/>
    <property type="project" value="InterPro"/>
</dbReference>
<organism evidence="4">
    <name type="scientific">marine metagenome</name>
    <dbReference type="NCBI Taxonomy" id="408172"/>
    <lineage>
        <taxon>unclassified sequences</taxon>
        <taxon>metagenomes</taxon>
        <taxon>ecological metagenomes</taxon>
    </lineage>
</organism>
<reference evidence="4" key="1">
    <citation type="submission" date="2018-05" db="EMBL/GenBank/DDBJ databases">
        <authorList>
            <person name="Lanie J.A."/>
            <person name="Ng W.-L."/>
            <person name="Kazmierczak K.M."/>
            <person name="Andrzejewski T.M."/>
            <person name="Davidsen T.M."/>
            <person name="Wayne K.J."/>
            <person name="Tettelin H."/>
            <person name="Glass J.I."/>
            <person name="Rusch D."/>
            <person name="Podicherti R."/>
            <person name="Tsui H.-C.T."/>
            <person name="Winkler M.E."/>
        </authorList>
    </citation>
    <scope>NUCLEOTIDE SEQUENCE</scope>
</reference>
<gene>
    <name evidence="4" type="ORF">METZ01_LOCUS375226</name>
</gene>
<accession>A0A382TKU2</accession>
<proteinExistence type="predicted"/>
<feature type="domain" description="Bacterial surface antigen (D15)" evidence="3">
    <location>
        <begin position="3"/>
        <end position="157"/>
    </location>
</feature>
<dbReference type="EMBL" id="UINC01137184">
    <property type="protein sequence ID" value="SVD22372.1"/>
    <property type="molecule type" value="Genomic_DNA"/>
</dbReference>
<evidence type="ECO:0000313" key="4">
    <source>
        <dbReference type="EMBL" id="SVD22372.1"/>
    </source>
</evidence>
<evidence type="ECO:0000256" key="1">
    <source>
        <dbReference type="ARBA" id="ARBA00004370"/>
    </source>
</evidence>
<name>A0A382TKU2_9ZZZZ</name>
<sequence length="173" mass="19487">MDAFGGLLKGNRAYTKYDLDLRQYVSPIRGVTVAGRVNAGFISAWKDEYDQFETILFEKFYLGGSNTLRAWEPLQFQTYTIKDGRILPLGKTAKILTNCEVRFPIFGLLGGVLFYDGGTITDRIESVQLSDLQWNRGVGVTIDLPIGPMRIDYAESVIDAKINQIHLGFLYSF</sequence>
<comment type="subcellular location">
    <subcellularLocation>
        <location evidence="1">Membrane</location>
    </subcellularLocation>
</comment>
<dbReference type="Gene3D" id="2.40.160.50">
    <property type="entry name" value="membrane protein fhac: a member of the omp85/tpsb transporter family"/>
    <property type="match status" value="1"/>
</dbReference>
<evidence type="ECO:0000256" key="2">
    <source>
        <dbReference type="ARBA" id="ARBA00023136"/>
    </source>
</evidence>
<dbReference type="Pfam" id="PF01103">
    <property type="entry name" value="Omp85"/>
    <property type="match status" value="1"/>
</dbReference>